<dbReference type="Proteomes" id="UP000738349">
    <property type="component" value="Unassembled WGS sequence"/>
</dbReference>
<evidence type="ECO:0000313" key="3">
    <source>
        <dbReference type="Proteomes" id="UP000738349"/>
    </source>
</evidence>
<organism evidence="2 3">
    <name type="scientific">Dactylonectria macrodidyma</name>
    <dbReference type="NCBI Taxonomy" id="307937"/>
    <lineage>
        <taxon>Eukaryota</taxon>
        <taxon>Fungi</taxon>
        <taxon>Dikarya</taxon>
        <taxon>Ascomycota</taxon>
        <taxon>Pezizomycotina</taxon>
        <taxon>Sordariomycetes</taxon>
        <taxon>Hypocreomycetidae</taxon>
        <taxon>Hypocreales</taxon>
        <taxon>Nectriaceae</taxon>
        <taxon>Dactylonectria</taxon>
    </lineage>
</organism>
<keyword evidence="1" id="KW-0732">Signal</keyword>
<reference evidence="2" key="1">
    <citation type="journal article" date="2021" name="Nat. Commun.">
        <title>Genetic determinants of endophytism in the Arabidopsis root mycobiome.</title>
        <authorList>
            <person name="Mesny F."/>
            <person name="Miyauchi S."/>
            <person name="Thiergart T."/>
            <person name="Pickel B."/>
            <person name="Atanasova L."/>
            <person name="Karlsson M."/>
            <person name="Huettel B."/>
            <person name="Barry K.W."/>
            <person name="Haridas S."/>
            <person name="Chen C."/>
            <person name="Bauer D."/>
            <person name="Andreopoulos W."/>
            <person name="Pangilinan J."/>
            <person name="LaButti K."/>
            <person name="Riley R."/>
            <person name="Lipzen A."/>
            <person name="Clum A."/>
            <person name="Drula E."/>
            <person name="Henrissat B."/>
            <person name="Kohler A."/>
            <person name="Grigoriev I.V."/>
            <person name="Martin F.M."/>
            <person name="Hacquard S."/>
        </authorList>
    </citation>
    <scope>NUCLEOTIDE SEQUENCE</scope>
    <source>
        <strain evidence="2">MPI-CAGE-AT-0147</strain>
    </source>
</reference>
<evidence type="ECO:0000313" key="2">
    <source>
        <dbReference type="EMBL" id="KAH7129045.1"/>
    </source>
</evidence>
<proteinExistence type="predicted"/>
<sequence length="97" mass="9766">MHPSAILFSLAAFAVGNAVAASIPPRDDSGFGDFASGRGSAIFGNAGATCTVGNDVGECDQFGRCAQFIPPNESSILNQGRLVDTCTAGGQTGTLKI</sequence>
<feature type="chain" id="PRO_5040436030" evidence="1">
    <location>
        <begin position="21"/>
        <end position="97"/>
    </location>
</feature>
<dbReference type="EMBL" id="JAGMUV010000018">
    <property type="protein sequence ID" value="KAH7129045.1"/>
    <property type="molecule type" value="Genomic_DNA"/>
</dbReference>
<accession>A0A9P9DZ45</accession>
<keyword evidence="3" id="KW-1185">Reference proteome</keyword>
<comment type="caution">
    <text evidence="2">The sequence shown here is derived from an EMBL/GenBank/DDBJ whole genome shotgun (WGS) entry which is preliminary data.</text>
</comment>
<name>A0A9P9DZ45_9HYPO</name>
<dbReference type="OrthoDB" id="3936755at2759"/>
<feature type="signal peptide" evidence="1">
    <location>
        <begin position="1"/>
        <end position="20"/>
    </location>
</feature>
<protein>
    <submittedName>
        <fullName evidence="2">Uncharacterized protein</fullName>
    </submittedName>
</protein>
<gene>
    <name evidence="2" type="ORF">EDB81DRAFT_808635</name>
</gene>
<dbReference type="AlphaFoldDB" id="A0A9P9DZ45"/>
<evidence type="ECO:0000256" key="1">
    <source>
        <dbReference type="SAM" id="SignalP"/>
    </source>
</evidence>